<dbReference type="OrthoDB" id="9019357at2"/>
<protein>
    <submittedName>
        <fullName evidence="2">Uncharacterized protein</fullName>
    </submittedName>
</protein>
<dbReference type="EMBL" id="FMZC01000004">
    <property type="protein sequence ID" value="SDD13801.1"/>
    <property type="molecule type" value="Genomic_DNA"/>
</dbReference>
<gene>
    <name evidence="2" type="ORF">SAMN05192589_104387</name>
</gene>
<evidence type="ECO:0000313" key="3">
    <source>
        <dbReference type="Proteomes" id="UP000198781"/>
    </source>
</evidence>
<proteinExistence type="predicted"/>
<dbReference type="RefSeq" id="WP_092742831.1">
    <property type="nucleotide sequence ID" value="NZ_FMZC01000004.1"/>
</dbReference>
<organism evidence="2 3">
    <name type="scientific">Paracidovorax valerianellae</name>
    <dbReference type="NCBI Taxonomy" id="187868"/>
    <lineage>
        <taxon>Bacteria</taxon>
        <taxon>Pseudomonadati</taxon>
        <taxon>Pseudomonadota</taxon>
        <taxon>Betaproteobacteria</taxon>
        <taxon>Burkholderiales</taxon>
        <taxon>Comamonadaceae</taxon>
        <taxon>Paracidovorax</taxon>
    </lineage>
</organism>
<dbReference type="Proteomes" id="UP000198781">
    <property type="component" value="Unassembled WGS sequence"/>
</dbReference>
<keyword evidence="1" id="KW-1133">Transmembrane helix</keyword>
<accession>A0A1G6SAV3</accession>
<evidence type="ECO:0000256" key="1">
    <source>
        <dbReference type="SAM" id="Phobius"/>
    </source>
</evidence>
<keyword evidence="1" id="KW-0472">Membrane</keyword>
<dbReference type="AlphaFoldDB" id="A0A1G6SAV3"/>
<keyword evidence="3" id="KW-1185">Reference proteome</keyword>
<dbReference type="STRING" id="187868.SAMN05192589_104387"/>
<reference evidence="2 3" key="1">
    <citation type="submission" date="2016-10" db="EMBL/GenBank/DDBJ databases">
        <authorList>
            <person name="de Groot N.N."/>
        </authorList>
    </citation>
    <scope>NUCLEOTIDE SEQUENCE [LARGE SCALE GENOMIC DNA]</scope>
    <source>
        <strain evidence="2 3">DSM 16619</strain>
    </source>
</reference>
<feature type="transmembrane region" description="Helical" evidence="1">
    <location>
        <begin position="48"/>
        <end position="69"/>
    </location>
</feature>
<sequence>MSGFAPLQFILSSFLPVLGLVLTVALLGYGAYVLWIDLPQKWLLSRRALLALCAVALLCDVWLGLRLYLSHSERQGWKDGAVYRASRERFALPQDFQYGELLIPAGSLINRQDPFDKGEPVRPVALHGLEAVRFSQPVLVAGVWASALQITPLRVELAQDQRIGPLYRYDSARQGWVPNKVVPALACKKGQIAVFQVPHIPYDVQAEVGKPAPDGPEARFMPSQWMFRNCEVGAPIAVQPAQASTPAPQ</sequence>
<feature type="transmembrane region" description="Helical" evidence="1">
    <location>
        <begin position="14"/>
        <end position="36"/>
    </location>
</feature>
<keyword evidence="1" id="KW-0812">Transmembrane</keyword>
<name>A0A1G6SAV3_9BURK</name>
<evidence type="ECO:0000313" key="2">
    <source>
        <dbReference type="EMBL" id="SDD13801.1"/>
    </source>
</evidence>